<evidence type="ECO:0000256" key="4">
    <source>
        <dbReference type="PROSITE-ProRule" id="PRU00302"/>
    </source>
</evidence>
<evidence type="ECO:0000313" key="8">
    <source>
        <dbReference type="Proteomes" id="UP001642483"/>
    </source>
</evidence>
<dbReference type="InterPro" id="IPR051277">
    <property type="entry name" value="SEZ6_CSMD_C4BPB_Regulators"/>
</dbReference>
<dbReference type="PANTHER" id="PTHR45656">
    <property type="entry name" value="PROTEIN CBR-CLEC-78"/>
    <property type="match status" value="1"/>
</dbReference>
<proteinExistence type="predicted"/>
<dbReference type="EMBL" id="CAWYQH010000119">
    <property type="protein sequence ID" value="CAK8691244.1"/>
    <property type="molecule type" value="Genomic_DNA"/>
</dbReference>
<sequence length="571" mass="65821">MKGGKTRNCYSRVGKGCFVFVLIFAYLPHHCVSNEDKRLLRSTEASFHTDNRLEKTERVLSDELSMKETYHFSVGNTFKDTSLQKQWVRNLSILRLDRGIESDIGDDSTRRERRPRRVGKGWKKKRPVERQRKIKETIKQSFQSLHSISGHQGSFIATHLLCPVWPDDSNLLFNCTNGRELRSRCAVNCAPGYRFERSERNYRRCKLTRKGRRRKNHPYKLEASWSGRDRDFRCVPTCKKLDDPNHGYVRCSPSADDGSSVSLTVRSCVTTCDPGYIAVHPGVRHCQVDGSWSGEETTCEPRTKTKQHLFVRHQTLHCGHIHGLTTYTFQGVTYLAAADESRNIVRIYKWDNDLIPPSFSVTTWQILRVEQPLQLEAIPRGVDGLVLAVGNQNNTSLFRANDRGRLTFYYKTRKIILTAGNQTTGIDLWPLKGDIYRCKTENKRGRAVVLVQKLDIRRGKRDIFRRVMRRKMKPGETTYQCSMFAEDDLLHIAVSLNKPNGRGKIIVGAPHNGRMRIRDTLSDRDLRNLSDITGFRTRDGSQYIVAGQTTSEGRCFVYRRLRHYQQAETNT</sequence>
<dbReference type="CDD" id="cd00033">
    <property type="entry name" value="CCP"/>
    <property type="match status" value="1"/>
</dbReference>
<evidence type="ECO:0000256" key="2">
    <source>
        <dbReference type="ARBA" id="ARBA00022737"/>
    </source>
</evidence>
<accession>A0ABP0GKV1</accession>
<keyword evidence="8" id="KW-1185">Reference proteome</keyword>
<dbReference type="SMART" id="SM00032">
    <property type="entry name" value="CCP"/>
    <property type="match status" value="2"/>
</dbReference>
<feature type="domain" description="Sushi" evidence="6">
    <location>
        <begin position="249"/>
        <end position="301"/>
    </location>
</feature>
<dbReference type="PANTHER" id="PTHR45656:SF4">
    <property type="entry name" value="PROTEIN CBR-CLEC-78"/>
    <property type="match status" value="1"/>
</dbReference>
<evidence type="ECO:0000256" key="1">
    <source>
        <dbReference type="ARBA" id="ARBA00022729"/>
    </source>
</evidence>
<evidence type="ECO:0000259" key="6">
    <source>
        <dbReference type="PROSITE" id="PS50923"/>
    </source>
</evidence>
<feature type="region of interest" description="Disordered" evidence="5">
    <location>
        <begin position="104"/>
        <end position="129"/>
    </location>
</feature>
<evidence type="ECO:0000256" key="5">
    <source>
        <dbReference type="SAM" id="MobiDB-lite"/>
    </source>
</evidence>
<dbReference type="InterPro" id="IPR035976">
    <property type="entry name" value="Sushi/SCR/CCP_sf"/>
</dbReference>
<feature type="compositionally biased region" description="Basic residues" evidence="5">
    <location>
        <begin position="111"/>
        <end position="127"/>
    </location>
</feature>
<dbReference type="Proteomes" id="UP001642483">
    <property type="component" value="Unassembled WGS sequence"/>
</dbReference>
<dbReference type="SUPFAM" id="SSF57535">
    <property type="entry name" value="Complement control module/SCR domain"/>
    <property type="match status" value="1"/>
</dbReference>
<reference evidence="7 8" key="1">
    <citation type="submission" date="2024-02" db="EMBL/GenBank/DDBJ databases">
        <authorList>
            <person name="Daric V."/>
            <person name="Darras S."/>
        </authorList>
    </citation>
    <scope>NUCLEOTIDE SEQUENCE [LARGE SCALE GENOMIC DNA]</scope>
</reference>
<evidence type="ECO:0000256" key="3">
    <source>
        <dbReference type="ARBA" id="ARBA00023157"/>
    </source>
</evidence>
<keyword evidence="2" id="KW-0677">Repeat</keyword>
<feature type="disulfide bond" evidence="4">
    <location>
        <begin position="272"/>
        <end position="299"/>
    </location>
</feature>
<dbReference type="InterPro" id="IPR000436">
    <property type="entry name" value="Sushi_SCR_CCP_dom"/>
</dbReference>
<protein>
    <recommendedName>
        <fullName evidence="6">Sushi domain-containing protein</fullName>
    </recommendedName>
</protein>
<dbReference type="Gene3D" id="2.10.70.10">
    <property type="entry name" value="Complement Module, domain 1"/>
    <property type="match status" value="1"/>
</dbReference>
<comment type="caution">
    <text evidence="7">The sequence shown here is derived from an EMBL/GenBank/DDBJ whole genome shotgun (WGS) entry which is preliminary data.</text>
</comment>
<dbReference type="PROSITE" id="PS50923">
    <property type="entry name" value="SUSHI"/>
    <property type="match status" value="1"/>
</dbReference>
<keyword evidence="1" id="KW-0732">Signal</keyword>
<name>A0ABP0GKV1_CLALP</name>
<evidence type="ECO:0000313" key="7">
    <source>
        <dbReference type="EMBL" id="CAK8691244.1"/>
    </source>
</evidence>
<comment type="caution">
    <text evidence="4">Lacks conserved residue(s) required for the propagation of feature annotation.</text>
</comment>
<gene>
    <name evidence="7" type="ORF">CVLEPA_LOCUS23824</name>
</gene>
<keyword evidence="4" id="KW-0768">Sushi</keyword>
<keyword evidence="3 4" id="KW-1015">Disulfide bond</keyword>
<organism evidence="7 8">
    <name type="scientific">Clavelina lepadiformis</name>
    <name type="common">Light-bulb sea squirt</name>
    <name type="synonym">Ascidia lepadiformis</name>
    <dbReference type="NCBI Taxonomy" id="159417"/>
    <lineage>
        <taxon>Eukaryota</taxon>
        <taxon>Metazoa</taxon>
        <taxon>Chordata</taxon>
        <taxon>Tunicata</taxon>
        <taxon>Ascidiacea</taxon>
        <taxon>Aplousobranchia</taxon>
        <taxon>Clavelinidae</taxon>
        <taxon>Clavelina</taxon>
    </lineage>
</organism>
<dbReference type="Pfam" id="PF00084">
    <property type="entry name" value="Sushi"/>
    <property type="match status" value="1"/>
</dbReference>